<evidence type="ECO:0000313" key="5">
    <source>
        <dbReference type="EMBL" id="GCB81710.1"/>
    </source>
</evidence>
<accession>A0A401Q8L4</accession>
<dbReference type="Proteomes" id="UP000288216">
    <property type="component" value="Unassembled WGS sequence"/>
</dbReference>
<comment type="subcellular location">
    <subcellularLocation>
        <location evidence="1">Membrane</location>
        <topology evidence="1">Multi-pass membrane protein</topology>
    </subcellularLocation>
</comment>
<evidence type="ECO:0000256" key="3">
    <source>
        <dbReference type="ARBA" id="ARBA00022989"/>
    </source>
</evidence>
<gene>
    <name evidence="5" type="ORF">scyTo_0021446</name>
</gene>
<keyword evidence="2" id="KW-0812">Transmembrane</keyword>
<sequence length="98" mass="10923">MLATVTLLWVGKACRVVKFPGLDYSIPRKVFPLPLLYLGNQLTGLLGTKKLNLPMFTVLRRFSILFTMIAEGLLLNKNFSRSVQVTVFAMIFGAFIAA</sequence>
<evidence type="ECO:0000256" key="4">
    <source>
        <dbReference type="ARBA" id="ARBA00023136"/>
    </source>
</evidence>
<name>A0A401Q8L4_SCYTO</name>
<reference evidence="5 6" key="1">
    <citation type="journal article" date="2018" name="Nat. Ecol. Evol.">
        <title>Shark genomes provide insights into elasmobranch evolution and the origin of vertebrates.</title>
        <authorList>
            <person name="Hara Y"/>
            <person name="Yamaguchi K"/>
            <person name="Onimaru K"/>
            <person name="Kadota M"/>
            <person name="Koyanagi M"/>
            <person name="Keeley SD"/>
            <person name="Tatsumi K"/>
            <person name="Tanaka K"/>
            <person name="Motone F"/>
            <person name="Kageyama Y"/>
            <person name="Nozu R"/>
            <person name="Adachi N"/>
            <person name="Nishimura O"/>
            <person name="Nakagawa R"/>
            <person name="Tanegashima C"/>
            <person name="Kiyatake I"/>
            <person name="Matsumoto R"/>
            <person name="Murakumo K"/>
            <person name="Nishida K"/>
            <person name="Terakita A"/>
            <person name="Kuratani S"/>
            <person name="Sato K"/>
            <person name="Hyodo S Kuraku.S."/>
        </authorList>
    </citation>
    <scope>NUCLEOTIDE SEQUENCE [LARGE SCALE GENOMIC DNA]</scope>
</reference>
<organism evidence="5 6">
    <name type="scientific">Scyliorhinus torazame</name>
    <name type="common">Cloudy catshark</name>
    <name type="synonym">Catulus torazame</name>
    <dbReference type="NCBI Taxonomy" id="75743"/>
    <lineage>
        <taxon>Eukaryota</taxon>
        <taxon>Metazoa</taxon>
        <taxon>Chordata</taxon>
        <taxon>Craniata</taxon>
        <taxon>Vertebrata</taxon>
        <taxon>Chondrichthyes</taxon>
        <taxon>Elasmobranchii</taxon>
        <taxon>Galeomorphii</taxon>
        <taxon>Galeoidea</taxon>
        <taxon>Carcharhiniformes</taxon>
        <taxon>Scyliorhinidae</taxon>
        <taxon>Scyliorhinus</taxon>
    </lineage>
</organism>
<dbReference type="GO" id="GO:0016020">
    <property type="term" value="C:membrane"/>
    <property type="evidence" value="ECO:0007669"/>
    <property type="project" value="UniProtKB-SubCell"/>
</dbReference>
<dbReference type="STRING" id="75743.A0A401Q8L4"/>
<comment type="caution">
    <text evidence="5">The sequence shown here is derived from an EMBL/GenBank/DDBJ whole genome shotgun (WGS) entry which is preliminary data.</text>
</comment>
<keyword evidence="4" id="KW-0472">Membrane</keyword>
<dbReference type="AlphaFoldDB" id="A0A401Q8L4"/>
<evidence type="ECO:0008006" key="7">
    <source>
        <dbReference type="Google" id="ProtNLM"/>
    </source>
</evidence>
<dbReference type="EMBL" id="BFAA01019048">
    <property type="protein sequence ID" value="GCB81710.1"/>
    <property type="molecule type" value="Genomic_DNA"/>
</dbReference>
<evidence type="ECO:0000313" key="6">
    <source>
        <dbReference type="Proteomes" id="UP000288216"/>
    </source>
</evidence>
<dbReference type="InterPro" id="IPR050186">
    <property type="entry name" value="TPT_transporter"/>
</dbReference>
<proteinExistence type="predicted"/>
<dbReference type="PANTHER" id="PTHR11132">
    <property type="entry name" value="SOLUTE CARRIER FAMILY 35"/>
    <property type="match status" value="1"/>
</dbReference>
<evidence type="ECO:0000256" key="2">
    <source>
        <dbReference type="ARBA" id="ARBA00022692"/>
    </source>
</evidence>
<keyword evidence="3" id="KW-1133">Transmembrane helix</keyword>
<protein>
    <recommendedName>
        <fullName evidence="7">Sugar phosphate transporter domain-containing protein</fullName>
    </recommendedName>
</protein>
<dbReference type="OrthoDB" id="417037at2759"/>
<keyword evidence="6" id="KW-1185">Reference proteome</keyword>
<feature type="non-terminal residue" evidence="5">
    <location>
        <position position="98"/>
    </location>
</feature>
<dbReference type="OMA" id="MMSAGQA"/>
<evidence type="ECO:0000256" key="1">
    <source>
        <dbReference type="ARBA" id="ARBA00004141"/>
    </source>
</evidence>